<evidence type="ECO:0000256" key="1">
    <source>
        <dbReference type="SAM" id="MobiDB-lite"/>
    </source>
</evidence>
<dbReference type="Proteomes" id="UP001189429">
    <property type="component" value="Unassembled WGS sequence"/>
</dbReference>
<name>A0ABN9UY77_9DINO</name>
<sequence>MSRVRAALFGVLASPFQRPLNDEQLAKERRLLDPALGLALMAAVLLYGVLEGLNMWDDQAFSSVCYSTATSLPGGDEALKVKHLCYSKEVDAAWQAYALKTFTCRGEFGGSWWGVAHCQVQPGAAGEAVDPAPGGDGRLLATPGTFVQPHVLPDFCQLVIHQGEDEIAEFVRADMHDGCVGGGCRDNVDTSVAYSTVTSAGGGYSGSERFYKIASAQGDGFTCCGMRYQSTSERLLSFLGALGGFFGLAQAVLMFVPPYSAGRGSKGSPSQPPDSNEVKEQA</sequence>
<evidence type="ECO:0000313" key="4">
    <source>
        <dbReference type="Proteomes" id="UP001189429"/>
    </source>
</evidence>
<proteinExistence type="predicted"/>
<reference evidence="3" key="1">
    <citation type="submission" date="2023-10" db="EMBL/GenBank/DDBJ databases">
        <authorList>
            <person name="Chen Y."/>
            <person name="Shah S."/>
            <person name="Dougan E. K."/>
            <person name="Thang M."/>
            <person name="Chan C."/>
        </authorList>
    </citation>
    <scope>NUCLEOTIDE SEQUENCE [LARGE SCALE GENOMIC DNA]</scope>
</reference>
<gene>
    <name evidence="3" type="ORF">PCOR1329_LOCUS52286</name>
</gene>
<keyword evidence="4" id="KW-1185">Reference proteome</keyword>
<organism evidence="3 4">
    <name type="scientific">Prorocentrum cordatum</name>
    <dbReference type="NCBI Taxonomy" id="2364126"/>
    <lineage>
        <taxon>Eukaryota</taxon>
        <taxon>Sar</taxon>
        <taxon>Alveolata</taxon>
        <taxon>Dinophyceae</taxon>
        <taxon>Prorocentrales</taxon>
        <taxon>Prorocentraceae</taxon>
        <taxon>Prorocentrum</taxon>
    </lineage>
</organism>
<feature type="transmembrane region" description="Helical" evidence="2">
    <location>
        <begin position="235"/>
        <end position="256"/>
    </location>
</feature>
<keyword evidence="2" id="KW-0812">Transmembrane</keyword>
<comment type="caution">
    <text evidence="3">The sequence shown here is derived from an EMBL/GenBank/DDBJ whole genome shotgun (WGS) entry which is preliminary data.</text>
</comment>
<keyword evidence="2" id="KW-1133">Transmembrane helix</keyword>
<dbReference type="EMBL" id="CAUYUJ010016360">
    <property type="protein sequence ID" value="CAK0864372.1"/>
    <property type="molecule type" value="Genomic_DNA"/>
</dbReference>
<evidence type="ECO:0000313" key="3">
    <source>
        <dbReference type="EMBL" id="CAK0864372.1"/>
    </source>
</evidence>
<feature type="region of interest" description="Disordered" evidence="1">
    <location>
        <begin position="262"/>
        <end position="282"/>
    </location>
</feature>
<accession>A0ABN9UY77</accession>
<protein>
    <submittedName>
        <fullName evidence="3">Uncharacterized protein</fullName>
    </submittedName>
</protein>
<evidence type="ECO:0000256" key="2">
    <source>
        <dbReference type="SAM" id="Phobius"/>
    </source>
</evidence>
<keyword evidence="2" id="KW-0472">Membrane</keyword>